<accession>A0A2J6SQM5</accession>
<dbReference type="InParanoid" id="A0A2J6SQM5"/>
<evidence type="ECO:0000313" key="2">
    <source>
        <dbReference type="Proteomes" id="UP000235371"/>
    </source>
</evidence>
<gene>
    <name evidence="1" type="ORF">K444DRAFT_668639</name>
</gene>
<name>A0A2J6SQM5_9HELO</name>
<reference evidence="1 2" key="1">
    <citation type="submission" date="2016-04" db="EMBL/GenBank/DDBJ databases">
        <title>A degradative enzymes factory behind the ericoid mycorrhizal symbiosis.</title>
        <authorList>
            <consortium name="DOE Joint Genome Institute"/>
            <person name="Martino E."/>
            <person name="Morin E."/>
            <person name="Grelet G."/>
            <person name="Kuo A."/>
            <person name="Kohler A."/>
            <person name="Daghino S."/>
            <person name="Barry K."/>
            <person name="Choi C."/>
            <person name="Cichocki N."/>
            <person name="Clum A."/>
            <person name="Copeland A."/>
            <person name="Hainaut M."/>
            <person name="Haridas S."/>
            <person name="Labutti K."/>
            <person name="Lindquist E."/>
            <person name="Lipzen A."/>
            <person name="Khouja H.-R."/>
            <person name="Murat C."/>
            <person name="Ohm R."/>
            <person name="Olson A."/>
            <person name="Spatafora J."/>
            <person name="Veneault-Fourrey C."/>
            <person name="Henrissat B."/>
            <person name="Grigoriev I."/>
            <person name="Martin F."/>
            <person name="Perotto S."/>
        </authorList>
    </citation>
    <scope>NUCLEOTIDE SEQUENCE [LARGE SCALE GENOMIC DNA]</scope>
    <source>
        <strain evidence="1 2">E</strain>
    </source>
</reference>
<dbReference type="RefSeq" id="XP_024729968.1">
    <property type="nucleotide sequence ID" value="XM_024887431.1"/>
</dbReference>
<dbReference type="GeneID" id="36595507"/>
<organism evidence="1 2">
    <name type="scientific">Hyaloscypha bicolor E</name>
    <dbReference type="NCBI Taxonomy" id="1095630"/>
    <lineage>
        <taxon>Eukaryota</taxon>
        <taxon>Fungi</taxon>
        <taxon>Dikarya</taxon>
        <taxon>Ascomycota</taxon>
        <taxon>Pezizomycotina</taxon>
        <taxon>Leotiomycetes</taxon>
        <taxon>Helotiales</taxon>
        <taxon>Hyaloscyphaceae</taxon>
        <taxon>Hyaloscypha</taxon>
        <taxon>Hyaloscypha bicolor</taxon>
    </lineage>
</organism>
<dbReference type="Proteomes" id="UP000235371">
    <property type="component" value="Unassembled WGS sequence"/>
</dbReference>
<dbReference type="OrthoDB" id="3569485at2759"/>
<proteinExistence type="predicted"/>
<dbReference type="AlphaFoldDB" id="A0A2J6SQM5"/>
<dbReference type="EMBL" id="KZ613895">
    <property type="protein sequence ID" value="PMD53064.1"/>
    <property type="molecule type" value="Genomic_DNA"/>
</dbReference>
<keyword evidence="2" id="KW-1185">Reference proteome</keyword>
<evidence type="ECO:0000313" key="1">
    <source>
        <dbReference type="EMBL" id="PMD53064.1"/>
    </source>
</evidence>
<protein>
    <submittedName>
        <fullName evidence="1">Uncharacterized protein</fullName>
    </submittedName>
</protein>
<sequence length="166" mass="17756">MQLGGVPLACDDTVLAPPTVTTLINGSVIDATKKSAAILLGVNNLFKPIVAGLNSVLLLGNTYNSGINFNNISSKSDTGRSVTVSSPRMLLFCTKPSPPKIQEEELKLKGPSQSDSVAGSDLLSETILQRFPLNPSNLRVLPISEKGKLGWWDTDQYAPKATDKYL</sequence>